<keyword evidence="8 10" id="KW-0186">Copper</keyword>
<gene>
    <name evidence="10" type="primary">ctaG</name>
    <name evidence="12" type="ORF">HZF05_11375</name>
</gene>
<keyword evidence="10" id="KW-0997">Cell inner membrane</keyword>
<evidence type="ECO:0000256" key="3">
    <source>
        <dbReference type="ARBA" id="ARBA00009620"/>
    </source>
</evidence>
<keyword evidence="13" id="KW-1185">Reference proteome</keyword>
<dbReference type="PANTHER" id="PTHR21320">
    <property type="entry name" value="CYTOCHROME C OXIDASE ASSEMBLY PROTEIN COX11-RELATED"/>
    <property type="match status" value="1"/>
</dbReference>
<comment type="caution">
    <text evidence="12">The sequence shown here is derived from an EMBL/GenBank/DDBJ whole genome shotgun (WGS) entry which is preliminary data.</text>
</comment>
<dbReference type="PIRSF" id="PIRSF005413">
    <property type="entry name" value="COX11"/>
    <property type="match status" value="1"/>
</dbReference>
<comment type="similarity">
    <text evidence="3 10">Belongs to the COX11/CtaG family.</text>
</comment>
<evidence type="ECO:0000256" key="11">
    <source>
        <dbReference type="SAM" id="Phobius"/>
    </source>
</evidence>
<dbReference type="AlphaFoldDB" id="A0A838L984"/>
<dbReference type="InterPro" id="IPR007533">
    <property type="entry name" value="Cyt_c_oxidase_assmbl_CtaG"/>
</dbReference>
<comment type="function">
    <text evidence="1 10">Exerts its effect at some terminal stage of cytochrome c oxidase synthesis, probably by being involved in the insertion of the copper B into subunit I.</text>
</comment>
<dbReference type="InterPro" id="IPR023471">
    <property type="entry name" value="CtaG/Cox11_dom_sf"/>
</dbReference>
<evidence type="ECO:0000256" key="4">
    <source>
        <dbReference type="ARBA" id="ARBA00015384"/>
    </source>
</evidence>
<dbReference type="Gene3D" id="2.60.370.10">
    <property type="entry name" value="Ctag/Cox11"/>
    <property type="match status" value="1"/>
</dbReference>
<keyword evidence="5 10" id="KW-0812">Transmembrane</keyword>
<dbReference type="FunFam" id="2.60.370.10:FF:000001">
    <property type="entry name" value="COX11 cytochrome c oxidase assembly homolog"/>
    <property type="match status" value="1"/>
</dbReference>
<evidence type="ECO:0000256" key="10">
    <source>
        <dbReference type="HAMAP-Rule" id="MF_00155"/>
    </source>
</evidence>
<keyword evidence="7 10" id="KW-1133">Transmembrane helix</keyword>
<dbReference type="EMBL" id="JACEIB010000007">
    <property type="protein sequence ID" value="MBA2934696.1"/>
    <property type="molecule type" value="Genomic_DNA"/>
</dbReference>
<evidence type="ECO:0000256" key="5">
    <source>
        <dbReference type="ARBA" id="ARBA00022692"/>
    </source>
</evidence>
<evidence type="ECO:0000313" key="12">
    <source>
        <dbReference type="EMBL" id="MBA2934696.1"/>
    </source>
</evidence>
<dbReference type="GO" id="GO:0008535">
    <property type="term" value="P:respiratory chain complex IV assembly"/>
    <property type="evidence" value="ECO:0007669"/>
    <property type="project" value="UniProtKB-UniRule"/>
</dbReference>
<dbReference type="Proteomes" id="UP000570166">
    <property type="component" value="Unassembled WGS sequence"/>
</dbReference>
<sequence length="182" mass="19836">MSAASRNLRTGIIAGLVACFMVGMGFAAVPLYRMFCQQTGFGGTARIEEGAKAPGDTGKIVTVRFDANVSDKLNWTFEPEQKTQRVAIGARQLAFFDATNLSDKPVTGSAAFNISPDQSAQYFVKVQCFCFTKQTLQPGETQRMPVVFYVDPAFLKDPTDADVSEITLSYTFYPVDQAPTQG</sequence>
<evidence type="ECO:0000313" key="13">
    <source>
        <dbReference type="Proteomes" id="UP000570166"/>
    </source>
</evidence>
<dbReference type="HAMAP" id="MF_00155">
    <property type="entry name" value="CtaG"/>
    <property type="match status" value="1"/>
</dbReference>
<evidence type="ECO:0000256" key="1">
    <source>
        <dbReference type="ARBA" id="ARBA00004007"/>
    </source>
</evidence>
<evidence type="ECO:0000256" key="2">
    <source>
        <dbReference type="ARBA" id="ARBA00004382"/>
    </source>
</evidence>
<feature type="topological domain" description="Cytoplasmic" evidence="10">
    <location>
        <begin position="1"/>
        <end position="6"/>
    </location>
</feature>
<dbReference type="GO" id="GO:0005507">
    <property type="term" value="F:copper ion binding"/>
    <property type="evidence" value="ECO:0007669"/>
    <property type="project" value="InterPro"/>
</dbReference>
<comment type="subcellular location">
    <subcellularLocation>
        <location evidence="2 10">Cell inner membrane</location>
        <topology evidence="2 10">Single-pass type II membrane protein</topology>
        <orientation evidence="2 10">Periplasmic side</orientation>
    </subcellularLocation>
</comment>
<keyword evidence="10" id="KW-1003">Cell membrane</keyword>
<proteinExistence type="inferred from homology"/>
<evidence type="ECO:0000256" key="8">
    <source>
        <dbReference type="ARBA" id="ARBA00023008"/>
    </source>
</evidence>
<organism evidence="12 13">
    <name type="scientific">Sphingomonas chungangi</name>
    <dbReference type="NCBI Taxonomy" id="2683589"/>
    <lineage>
        <taxon>Bacteria</taxon>
        <taxon>Pseudomonadati</taxon>
        <taxon>Pseudomonadota</taxon>
        <taxon>Alphaproteobacteria</taxon>
        <taxon>Sphingomonadales</taxon>
        <taxon>Sphingomonadaceae</taxon>
        <taxon>Sphingomonas</taxon>
    </lineage>
</organism>
<accession>A0A838L984</accession>
<dbReference type="Pfam" id="PF04442">
    <property type="entry name" value="CtaG_Cox11"/>
    <property type="match status" value="1"/>
</dbReference>
<dbReference type="NCBIfam" id="NF003465">
    <property type="entry name" value="PRK05089.1"/>
    <property type="match status" value="1"/>
</dbReference>
<evidence type="ECO:0000256" key="6">
    <source>
        <dbReference type="ARBA" id="ARBA00022968"/>
    </source>
</evidence>
<protein>
    <recommendedName>
        <fullName evidence="4 10">Cytochrome c oxidase assembly protein CtaG</fullName>
    </recommendedName>
</protein>
<feature type="transmembrane region" description="Helical" evidence="11">
    <location>
        <begin position="12"/>
        <end position="32"/>
    </location>
</feature>
<keyword evidence="9 10" id="KW-0472">Membrane</keyword>
<reference evidence="12 13" key="1">
    <citation type="submission" date="2020-07" db="EMBL/GenBank/DDBJ databases">
        <authorList>
            <person name="Sun Q."/>
        </authorList>
    </citation>
    <scope>NUCLEOTIDE SEQUENCE [LARGE SCALE GENOMIC DNA]</scope>
    <source>
        <strain evidence="12 13">CGMCC 1.13654</strain>
    </source>
</reference>
<dbReference type="SUPFAM" id="SSF110111">
    <property type="entry name" value="Ctag/Cox11"/>
    <property type="match status" value="1"/>
</dbReference>
<dbReference type="GO" id="GO:0005886">
    <property type="term" value="C:plasma membrane"/>
    <property type="evidence" value="ECO:0007669"/>
    <property type="project" value="UniProtKB-SubCell"/>
</dbReference>
<evidence type="ECO:0000256" key="9">
    <source>
        <dbReference type="ARBA" id="ARBA00023136"/>
    </source>
</evidence>
<dbReference type="PANTHER" id="PTHR21320:SF3">
    <property type="entry name" value="CYTOCHROME C OXIDASE ASSEMBLY PROTEIN COX11, MITOCHONDRIAL-RELATED"/>
    <property type="match status" value="1"/>
</dbReference>
<keyword evidence="6 10" id="KW-0735">Signal-anchor</keyword>
<dbReference type="RefSeq" id="WP_160366481.1">
    <property type="nucleotide sequence ID" value="NZ_JACEIB010000007.1"/>
</dbReference>
<name>A0A838L984_9SPHN</name>
<evidence type="ECO:0000256" key="7">
    <source>
        <dbReference type="ARBA" id="ARBA00022989"/>
    </source>
</evidence>
<feature type="topological domain" description="Periplasmic" evidence="10">
    <location>
        <begin position="29"/>
        <end position="182"/>
    </location>
</feature>